<dbReference type="InterPro" id="IPR017926">
    <property type="entry name" value="GATASE"/>
</dbReference>
<dbReference type="PANTHER" id="PTHR42695:SF5">
    <property type="entry name" value="GLUTAMINE AMIDOTRANSFERASE YLR126C-RELATED"/>
    <property type="match status" value="1"/>
</dbReference>
<dbReference type="Pfam" id="PF00117">
    <property type="entry name" value="GATase"/>
    <property type="match status" value="1"/>
</dbReference>
<evidence type="ECO:0000313" key="4">
    <source>
        <dbReference type="Proteomes" id="UP001165060"/>
    </source>
</evidence>
<dbReference type="PANTHER" id="PTHR42695">
    <property type="entry name" value="GLUTAMINE AMIDOTRANSFERASE YLR126C-RELATED"/>
    <property type="match status" value="1"/>
</dbReference>
<dbReference type="Gene3D" id="3.90.190.10">
    <property type="entry name" value="Protein tyrosine phosphatase superfamily"/>
    <property type="match status" value="1"/>
</dbReference>
<dbReference type="SUPFAM" id="SSF52799">
    <property type="entry name" value="(Phosphotyrosine protein) phosphatases II"/>
    <property type="match status" value="1"/>
</dbReference>
<name>A0ABQ6MY96_9STRA</name>
<dbReference type="EMBL" id="BRYB01001849">
    <property type="protein sequence ID" value="GMI34973.1"/>
    <property type="molecule type" value="Genomic_DNA"/>
</dbReference>
<dbReference type="InterPro" id="IPR000387">
    <property type="entry name" value="Tyr_Pase_dom"/>
</dbReference>
<organism evidence="3 4">
    <name type="scientific">Tetraparma gracilis</name>
    <dbReference type="NCBI Taxonomy" id="2962635"/>
    <lineage>
        <taxon>Eukaryota</taxon>
        <taxon>Sar</taxon>
        <taxon>Stramenopiles</taxon>
        <taxon>Ochrophyta</taxon>
        <taxon>Bolidophyceae</taxon>
        <taxon>Parmales</taxon>
        <taxon>Triparmaceae</taxon>
        <taxon>Tetraparma</taxon>
    </lineage>
</organism>
<feature type="region of interest" description="Disordered" evidence="1">
    <location>
        <begin position="1"/>
        <end position="28"/>
    </location>
</feature>
<feature type="compositionally biased region" description="Pro residues" evidence="1">
    <location>
        <begin position="11"/>
        <end position="27"/>
    </location>
</feature>
<accession>A0ABQ6MY96</accession>
<keyword evidence="4" id="KW-1185">Reference proteome</keyword>
<gene>
    <name evidence="3" type="ORF">TeGR_g10334</name>
</gene>
<dbReference type="Proteomes" id="UP001165060">
    <property type="component" value="Unassembled WGS sequence"/>
</dbReference>
<dbReference type="SUPFAM" id="SSF52317">
    <property type="entry name" value="Class I glutamine amidotransferase-like"/>
    <property type="match status" value="1"/>
</dbReference>
<dbReference type="InterPro" id="IPR044992">
    <property type="entry name" value="ChyE-like"/>
</dbReference>
<protein>
    <recommendedName>
        <fullName evidence="2">Tyrosine specific protein phosphatases domain-containing protein</fullName>
    </recommendedName>
</protein>
<feature type="domain" description="Tyrosine specific protein phosphatases" evidence="2">
    <location>
        <begin position="383"/>
        <end position="440"/>
    </location>
</feature>
<dbReference type="CDD" id="cd14498">
    <property type="entry name" value="DSP"/>
    <property type="match status" value="1"/>
</dbReference>
<evidence type="ECO:0000259" key="2">
    <source>
        <dbReference type="PROSITE" id="PS50056"/>
    </source>
</evidence>
<comment type="caution">
    <text evidence="3">The sequence shown here is derived from an EMBL/GenBank/DDBJ whole genome shotgun (WGS) entry which is preliminary data.</text>
</comment>
<sequence length="472" mass="50072">MRPPMILTTSVPPPQPPSAPTSLPSPPSSTLRLAYLSLESSAPYQNYDSSTQAVGPIPPALLSLVASSVFAACPRAPPFSHVSLALFDARRGERPPDPEAYHGVLLPGSLDCSYSTPKQKPWIQELREYINSKIRPAEIPTIGICFGHQILSNSAPSGSSIKNPAGTQAGLSSSTLTPAGAAAFPTLPASLSLLCSHGDVVGKLPPAADCLAGNDTVCEVQLSGYRKRAPSLRPYFALTVQSHPEYSCSEAGFGVISTFIRGTAEAGQITKEQAEERIAAIDRAECDRCSQLLMDAYVSHLFLPLPKGHSDLPGVAHLPSISPLLYVGNERAAAFNKHSYDTVISTTTPVSLTGDPDPNLSTHAVLFDDTEDAASQTPEAAREHFLEGARLVDAAVKAGKRVLVHCEWGQNRSCAVCCAYAVLFAGWSADDAVAYVRERNLADRLYEGQGRDGDSGGAMHNKLFVDLIVGLA</sequence>
<proteinExistence type="predicted"/>
<dbReference type="PROSITE" id="PS51273">
    <property type="entry name" value="GATASE_TYPE_1"/>
    <property type="match status" value="1"/>
</dbReference>
<dbReference type="Pfam" id="PF00782">
    <property type="entry name" value="DSPc"/>
    <property type="match status" value="1"/>
</dbReference>
<dbReference type="InterPro" id="IPR000340">
    <property type="entry name" value="Dual-sp_phosphatase_cat-dom"/>
</dbReference>
<dbReference type="InterPro" id="IPR029021">
    <property type="entry name" value="Prot-tyrosine_phosphatase-like"/>
</dbReference>
<dbReference type="InterPro" id="IPR029062">
    <property type="entry name" value="Class_I_gatase-like"/>
</dbReference>
<dbReference type="Gene3D" id="3.40.50.880">
    <property type="match status" value="1"/>
</dbReference>
<evidence type="ECO:0000256" key="1">
    <source>
        <dbReference type="SAM" id="MobiDB-lite"/>
    </source>
</evidence>
<evidence type="ECO:0000313" key="3">
    <source>
        <dbReference type="EMBL" id="GMI34973.1"/>
    </source>
</evidence>
<dbReference type="PROSITE" id="PS50056">
    <property type="entry name" value="TYR_PHOSPHATASE_2"/>
    <property type="match status" value="1"/>
</dbReference>
<reference evidence="3 4" key="1">
    <citation type="journal article" date="2023" name="Commun. Biol.">
        <title>Genome analysis of Parmales, the sister group of diatoms, reveals the evolutionary specialization of diatoms from phago-mixotrophs to photoautotrophs.</title>
        <authorList>
            <person name="Ban H."/>
            <person name="Sato S."/>
            <person name="Yoshikawa S."/>
            <person name="Yamada K."/>
            <person name="Nakamura Y."/>
            <person name="Ichinomiya M."/>
            <person name="Sato N."/>
            <person name="Blanc-Mathieu R."/>
            <person name="Endo H."/>
            <person name="Kuwata A."/>
            <person name="Ogata H."/>
        </authorList>
    </citation>
    <scope>NUCLEOTIDE SEQUENCE [LARGE SCALE GENOMIC DNA]</scope>
</reference>